<comment type="caution">
    <text evidence="1">The sequence shown here is derived from an EMBL/GenBank/DDBJ whole genome shotgun (WGS) entry which is preliminary data.</text>
</comment>
<gene>
    <name evidence="1" type="ORF">TNCT_453351</name>
</gene>
<dbReference type="Proteomes" id="UP000887116">
    <property type="component" value="Unassembled WGS sequence"/>
</dbReference>
<name>A0A8X6I0Z0_TRICU</name>
<accession>A0A8X6I0Z0</accession>
<sequence>MKCILSAALQRLFRLKVWSYQPLPRHHQVYLHHCNSVAVWNTGLVITATAWTLSSVSPALQLSGCLDYKSGHMSHCLDTMKCILRAALQWLFGLQIWSYQPLPGHHQVYLQSCTSVVVCTTSLLTSPATCTSRSVLNTLQICCRLDNKFGYISHCLNNYDCCA</sequence>
<protein>
    <submittedName>
        <fullName evidence="1">Uncharacterized protein</fullName>
    </submittedName>
</protein>
<proteinExistence type="predicted"/>
<reference evidence="1" key="1">
    <citation type="submission" date="2020-07" db="EMBL/GenBank/DDBJ databases">
        <title>Multicomponent nature underlies the extraordinary mechanical properties of spider dragline silk.</title>
        <authorList>
            <person name="Kono N."/>
            <person name="Nakamura H."/>
            <person name="Mori M."/>
            <person name="Yoshida Y."/>
            <person name="Ohtoshi R."/>
            <person name="Malay A.D."/>
            <person name="Moran D.A.P."/>
            <person name="Tomita M."/>
            <person name="Numata K."/>
            <person name="Arakawa K."/>
        </authorList>
    </citation>
    <scope>NUCLEOTIDE SEQUENCE</scope>
</reference>
<dbReference type="EMBL" id="BMAO01039728">
    <property type="protein sequence ID" value="GFR33283.1"/>
    <property type="molecule type" value="Genomic_DNA"/>
</dbReference>
<keyword evidence="2" id="KW-1185">Reference proteome</keyword>
<evidence type="ECO:0000313" key="2">
    <source>
        <dbReference type="Proteomes" id="UP000887116"/>
    </source>
</evidence>
<dbReference type="AlphaFoldDB" id="A0A8X6I0Z0"/>
<evidence type="ECO:0000313" key="1">
    <source>
        <dbReference type="EMBL" id="GFR33283.1"/>
    </source>
</evidence>
<organism evidence="1 2">
    <name type="scientific">Trichonephila clavata</name>
    <name type="common">Joro spider</name>
    <name type="synonym">Nephila clavata</name>
    <dbReference type="NCBI Taxonomy" id="2740835"/>
    <lineage>
        <taxon>Eukaryota</taxon>
        <taxon>Metazoa</taxon>
        <taxon>Ecdysozoa</taxon>
        <taxon>Arthropoda</taxon>
        <taxon>Chelicerata</taxon>
        <taxon>Arachnida</taxon>
        <taxon>Araneae</taxon>
        <taxon>Araneomorphae</taxon>
        <taxon>Entelegynae</taxon>
        <taxon>Araneoidea</taxon>
        <taxon>Nephilidae</taxon>
        <taxon>Trichonephila</taxon>
    </lineage>
</organism>